<gene>
    <name evidence="2" type="ORF">G5B40_06585</name>
</gene>
<reference evidence="2 3" key="1">
    <citation type="submission" date="2020-02" db="EMBL/GenBank/DDBJ databases">
        <title>complete genome sequence of Rhodobacteraceae bacterium.</title>
        <authorList>
            <person name="Park J."/>
            <person name="Kim Y.-S."/>
            <person name="Kim K.-H."/>
        </authorList>
    </citation>
    <scope>NUCLEOTIDE SEQUENCE [LARGE SCALE GENOMIC DNA]</scope>
    <source>
        <strain evidence="2 3">RR4-56</strain>
    </source>
</reference>
<keyword evidence="3" id="KW-1185">Reference proteome</keyword>
<feature type="compositionally biased region" description="Basic and acidic residues" evidence="1">
    <location>
        <begin position="67"/>
        <end position="80"/>
    </location>
</feature>
<evidence type="ECO:0000256" key="1">
    <source>
        <dbReference type="SAM" id="MobiDB-lite"/>
    </source>
</evidence>
<organism evidence="2 3">
    <name type="scientific">Pikeienuella piscinae</name>
    <dbReference type="NCBI Taxonomy" id="2748098"/>
    <lineage>
        <taxon>Bacteria</taxon>
        <taxon>Pseudomonadati</taxon>
        <taxon>Pseudomonadota</taxon>
        <taxon>Alphaproteobacteria</taxon>
        <taxon>Rhodobacterales</taxon>
        <taxon>Paracoccaceae</taxon>
        <taxon>Pikeienuella</taxon>
    </lineage>
</organism>
<dbReference type="Proteomes" id="UP000503336">
    <property type="component" value="Chromosome"/>
</dbReference>
<dbReference type="AlphaFoldDB" id="A0A7L5BTX8"/>
<dbReference type="RefSeq" id="WP_165096564.1">
    <property type="nucleotide sequence ID" value="NZ_CP049056.1"/>
</dbReference>
<protein>
    <submittedName>
        <fullName evidence="2">Uncharacterized protein</fullName>
    </submittedName>
</protein>
<accession>A0A7L5BTX8</accession>
<evidence type="ECO:0000313" key="3">
    <source>
        <dbReference type="Proteomes" id="UP000503336"/>
    </source>
</evidence>
<feature type="region of interest" description="Disordered" evidence="1">
    <location>
        <begin position="57"/>
        <end position="124"/>
    </location>
</feature>
<sequence length="234" mass="24933">MDQPVRASAQDQLVEDFTDLGPELAGFRHPAGLPLAPGETPGAVRCAPEIVAEAPARHVPGPGGLVHVDRSDRRRSKQQDLARGMVRQGRGFRAHFTDPPGDVFEASPPHQVGDRGEPRSRYCSSRSRRTAAGVAFHFDQPAARAANAVLLAVPPRLGEPWSADTMIGVLRDALEIGKIRAVDGAALEGLGQYLPAIMLAANEGGETVSTDISRAVLPILIWPQLLDVVTEVSP</sequence>
<evidence type="ECO:0000313" key="2">
    <source>
        <dbReference type="EMBL" id="QIE55145.1"/>
    </source>
</evidence>
<dbReference type="EMBL" id="CP049056">
    <property type="protein sequence ID" value="QIE55145.1"/>
    <property type="molecule type" value="Genomic_DNA"/>
</dbReference>
<dbReference type="KEGG" id="hdh:G5B40_06585"/>
<proteinExistence type="predicted"/>
<name>A0A7L5BTX8_9RHOB</name>